<dbReference type="EMBL" id="LYPC01000022">
    <property type="protein sequence ID" value="OCT13584.1"/>
    <property type="molecule type" value="Genomic_DNA"/>
</dbReference>
<organism evidence="7 8">
    <name type="scientific">Paenibacillus pectinilyticus</name>
    <dbReference type="NCBI Taxonomy" id="512399"/>
    <lineage>
        <taxon>Bacteria</taxon>
        <taxon>Bacillati</taxon>
        <taxon>Bacillota</taxon>
        <taxon>Bacilli</taxon>
        <taxon>Bacillales</taxon>
        <taxon>Paenibacillaceae</taxon>
        <taxon>Paenibacillus</taxon>
    </lineage>
</organism>
<dbReference type="Gene3D" id="3.90.1720.10">
    <property type="entry name" value="endopeptidase domain like (from Nostoc punctiforme)"/>
    <property type="match status" value="1"/>
</dbReference>
<dbReference type="Pfam" id="PF07833">
    <property type="entry name" value="Cu_amine_oxidN1"/>
    <property type="match status" value="1"/>
</dbReference>
<proteinExistence type="inferred from homology"/>
<evidence type="ECO:0000256" key="1">
    <source>
        <dbReference type="ARBA" id="ARBA00007074"/>
    </source>
</evidence>
<keyword evidence="5" id="KW-0732">Signal</keyword>
<protein>
    <submittedName>
        <fullName evidence="7">Copper amine oxidase</fullName>
    </submittedName>
</protein>
<feature type="signal peptide" evidence="5">
    <location>
        <begin position="1"/>
        <end position="28"/>
    </location>
</feature>
<dbReference type="SUPFAM" id="SSF55383">
    <property type="entry name" value="Copper amine oxidase, domain N"/>
    <property type="match status" value="1"/>
</dbReference>
<keyword evidence="3" id="KW-0378">Hydrolase</keyword>
<evidence type="ECO:0000259" key="6">
    <source>
        <dbReference type="PROSITE" id="PS51935"/>
    </source>
</evidence>
<gene>
    <name evidence="7" type="ORF">A8709_18495</name>
</gene>
<dbReference type="InterPro" id="IPR051202">
    <property type="entry name" value="Peptidase_C40"/>
</dbReference>
<name>A0A1C0ZZM6_9BACL</name>
<dbReference type="OrthoDB" id="9813368at2"/>
<dbReference type="RefSeq" id="WP_065853646.1">
    <property type="nucleotide sequence ID" value="NZ_LYPC01000022.1"/>
</dbReference>
<dbReference type="Proteomes" id="UP000093309">
    <property type="component" value="Unassembled WGS sequence"/>
</dbReference>
<dbReference type="InterPro" id="IPR000064">
    <property type="entry name" value="NLP_P60_dom"/>
</dbReference>
<keyword evidence="8" id="KW-1185">Reference proteome</keyword>
<feature type="domain" description="NlpC/P60" evidence="6">
    <location>
        <begin position="223"/>
        <end position="347"/>
    </location>
</feature>
<dbReference type="InterPro" id="IPR038765">
    <property type="entry name" value="Papain-like_cys_pep_sf"/>
</dbReference>
<dbReference type="Pfam" id="PF00877">
    <property type="entry name" value="NLPC_P60"/>
    <property type="match status" value="1"/>
</dbReference>
<evidence type="ECO:0000256" key="3">
    <source>
        <dbReference type="ARBA" id="ARBA00022801"/>
    </source>
</evidence>
<accession>A0A1C0ZZM6</accession>
<keyword evidence="4" id="KW-0788">Thiol protease</keyword>
<dbReference type="GO" id="GO:0006508">
    <property type="term" value="P:proteolysis"/>
    <property type="evidence" value="ECO:0007669"/>
    <property type="project" value="UniProtKB-KW"/>
</dbReference>
<dbReference type="InterPro" id="IPR012854">
    <property type="entry name" value="Cu_amine_oxidase-like_N"/>
</dbReference>
<dbReference type="InterPro" id="IPR036582">
    <property type="entry name" value="Mao_N_sf"/>
</dbReference>
<evidence type="ECO:0000256" key="5">
    <source>
        <dbReference type="SAM" id="SignalP"/>
    </source>
</evidence>
<dbReference type="AlphaFoldDB" id="A0A1C0ZZM6"/>
<dbReference type="GO" id="GO:0008234">
    <property type="term" value="F:cysteine-type peptidase activity"/>
    <property type="evidence" value="ECO:0007669"/>
    <property type="project" value="UniProtKB-KW"/>
</dbReference>
<keyword evidence="2" id="KW-0645">Protease</keyword>
<comment type="caution">
    <text evidence="7">The sequence shown here is derived from an EMBL/GenBank/DDBJ whole genome shotgun (WGS) entry which is preliminary data.</text>
</comment>
<dbReference type="STRING" id="512399.A8709_18495"/>
<dbReference type="SUPFAM" id="SSF54001">
    <property type="entry name" value="Cysteine proteinases"/>
    <property type="match status" value="1"/>
</dbReference>
<evidence type="ECO:0000313" key="7">
    <source>
        <dbReference type="EMBL" id="OCT13584.1"/>
    </source>
</evidence>
<evidence type="ECO:0000256" key="2">
    <source>
        <dbReference type="ARBA" id="ARBA00022670"/>
    </source>
</evidence>
<dbReference type="PROSITE" id="PS51935">
    <property type="entry name" value="NLPC_P60"/>
    <property type="match status" value="1"/>
</dbReference>
<dbReference type="Gene3D" id="2.30.30.40">
    <property type="entry name" value="SH3 Domains"/>
    <property type="match status" value="1"/>
</dbReference>
<dbReference type="Gene3D" id="3.30.457.10">
    <property type="entry name" value="Copper amine oxidase-like, N-terminal domain"/>
    <property type="match status" value="1"/>
</dbReference>
<comment type="similarity">
    <text evidence="1">Belongs to the peptidase C40 family.</text>
</comment>
<reference evidence="8" key="1">
    <citation type="submission" date="2016-05" db="EMBL/GenBank/DDBJ databases">
        <title>Paenibacillus oryzae. sp. nov., isolated from the rice root.</title>
        <authorList>
            <person name="Zhang J."/>
            <person name="Zhang X."/>
        </authorList>
    </citation>
    <scope>NUCLEOTIDE SEQUENCE [LARGE SCALE GENOMIC DNA]</scope>
    <source>
        <strain evidence="8">KCTC13222</strain>
    </source>
</reference>
<feature type="chain" id="PRO_5008649711" evidence="5">
    <location>
        <begin position="29"/>
        <end position="347"/>
    </location>
</feature>
<sequence>MRFRKGVVQGIKLTFLSMALLHATSVHADESPSPSVYLDGHLLSFQTPAVIENGYSLVPMRTLFEAEGAQITWDESTRTVTAKKNNDVFTYQIGEMAAYKNQQRLELPIAGKIIDGSTMVPLRFISETLGNLVAWHDYSRSITISSVHDYETTIQYGVNLRTTPDKDTTDNSVLRMLSKSDKIHVIREMDANWLEVQTQDGTFGFISAAPMYTDYLNQSSLTAKKADALITFGSKFIGTPYEFGAAPGQTNTFDCSSFVQHVFSEVLSIDLPRVSYDQALKGKEVGIDELRKGDLLFFSARGLDIGHVAIYAGDNQLLHTYSKDLGVHIESFDDKWKKRFVTARRLF</sequence>
<evidence type="ECO:0000256" key="4">
    <source>
        <dbReference type="ARBA" id="ARBA00022807"/>
    </source>
</evidence>
<dbReference type="PANTHER" id="PTHR47053:SF1">
    <property type="entry name" value="MUREIN DD-ENDOPEPTIDASE MEPH-RELATED"/>
    <property type="match status" value="1"/>
</dbReference>
<evidence type="ECO:0000313" key="8">
    <source>
        <dbReference type="Proteomes" id="UP000093309"/>
    </source>
</evidence>
<dbReference type="PANTHER" id="PTHR47053">
    <property type="entry name" value="MUREIN DD-ENDOPEPTIDASE MEPH-RELATED"/>
    <property type="match status" value="1"/>
</dbReference>